<protein>
    <submittedName>
        <fullName evidence="10">Sorting nexin 20</fullName>
    </submittedName>
</protein>
<dbReference type="AlphaFoldDB" id="A0A2K5LMX3"/>
<name>A0A2K5LMX3_CERAT</name>
<sequence length="153" mass="17651">MASPEHPGSPGWKGPITQCTARTQQEAPAAGPDLPHPGPDRHLDMHSGLSSNSSMTTRELQQYWQNEKCRWKHVKLLFEIASARIEERKVSKFVVYQIIVIQTGSFDNNKAVLERRYSDFAKLQKERLEESQLRRPMPRGITLKELTVREYLH</sequence>
<dbReference type="GO" id="GO:1901981">
    <property type="term" value="F:phosphatidylinositol phosphate binding"/>
    <property type="evidence" value="ECO:0007669"/>
    <property type="project" value="TreeGrafter"/>
</dbReference>
<evidence type="ECO:0000313" key="10">
    <source>
        <dbReference type="Ensembl" id="ENSCATP00000014248.1"/>
    </source>
</evidence>
<accession>A0A2K5LMX3</accession>
<evidence type="ECO:0000256" key="2">
    <source>
        <dbReference type="ARBA" id="ARBA00010883"/>
    </source>
</evidence>
<evidence type="ECO:0000256" key="1">
    <source>
        <dbReference type="ARBA" id="ARBA00004469"/>
    </source>
</evidence>
<dbReference type="FunFam" id="3.30.1520.10:FF:000076">
    <property type="entry name" value="Sorting nexin 20"/>
    <property type="match status" value="1"/>
</dbReference>
<evidence type="ECO:0000256" key="4">
    <source>
        <dbReference type="ARBA" id="ARBA00022753"/>
    </source>
</evidence>
<dbReference type="Proteomes" id="UP000233060">
    <property type="component" value="Unassembled WGS sequence"/>
</dbReference>
<evidence type="ECO:0000313" key="11">
    <source>
        <dbReference type="Proteomes" id="UP000233060"/>
    </source>
</evidence>
<keyword evidence="4" id="KW-0967">Endosome</keyword>
<dbReference type="InterPro" id="IPR039937">
    <property type="entry name" value="SNX20/SNX21"/>
</dbReference>
<keyword evidence="3" id="KW-0813">Transport</keyword>
<dbReference type="GO" id="GO:0015031">
    <property type="term" value="P:protein transport"/>
    <property type="evidence" value="ECO:0007669"/>
    <property type="project" value="UniProtKB-KW"/>
</dbReference>
<evidence type="ECO:0000256" key="5">
    <source>
        <dbReference type="ARBA" id="ARBA00022927"/>
    </source>
</evidence>
<dbReference type="PANTHER" id="PTHR20939">
    <property type="entry name" value="SORTING NEXIN 20, 21"/>
    <property type="match status" value="1"/>
</dbReference>
<comment type="subcellular location">
    <subcellularLocation>
        <location evidence="1">Early endosome membrane</location>
        <topology evidence="1">Peripheral membrane protein</topology>
        <orientation evidence="1">Cytoplasmic side</orientation>
    </subcellularLocation>
</comment>
<dbReference type="Ensembl" id="ENSCATT00000038394.1">
    <property type="protein sequence ID" value="ENSCATP00000014248.1"/>
    <property type="gene ID" value="ENSCATG00000031155.1"/>
</dbReference>
<feature type="domain" description="PX" evidence="9">
    <location>
        <begin position="74"/>
        <end position="153"/>
    </location>
</feature>
<dbReference type="InterPro" id="IPR036871">
    <property type="entry name" value="PX_dom_sf"/>
</dbReference>
<evidence type="ECO:0000256" key="3">
    <source>
        <dbReference type="ARBA" id="ARBA00022448"/>
    </source>
</evidence>
<organism evidence="10 11">
    <name type="scientific">Cercocebus atys</name>
    <name type="common">Sooty mangabey</name>
    <name type="synonym">Cercocebus torquatus atys</name>
    <dbReference type="NCBI Taxonomy" id="9531"/>
    <lineage>
        <taxon>Eukaryota</taxon>
        <taxon>Metazoa</taxon>
        <taxon>Chordata</taxon>
        <taxon>Craniata</taxon>
        <taxon>Vertebrata</taxon>
        <taxon>Euteleostomi</taxon>
        <taxon>Mammalia</taxon>
        <taxon>Eutheria</taxon>
        <taxon>Euarchontoglires</taxon>
        <taxon>Primates</taxon>
        <taxon>Haplorrhini</taxon>
        <taxon>Catarrhini</taxon>
        <taxon>Cercopithecidae</taxon>
        <taxon>Cercopithecinae</taxon>
        <taxon>Cercocebus</taxon>
    </lineage>
</organism>
<evidence type="ECO:0000256" key="6">
    <source>
        <dbReference type="ARBA" id="ARBA00023121"/>
    </source>
</evidence>
<keyword evidence="11" id="KW-1185">Reference proteome</keyword>
<feature type="region of interest" description="Disordered" evidence="8">
    <location>
        <begin position="1"/>
        <end position="54"/>
    </location>
</feature>
<evidence type="ECO:0000256" key="8">
    <source>
        <dbReference type="SAM" id="MobiDB-lite"/>
    </source>
</evidence>
<comment type="similarity">
    <text evidence="2">Belongs to the sorting nexin family.</text>
</comment>
<dbReference type="SUPFAM" id="SSF64268">
    <property type="entry name" value="PX domain"/>
    <property type="match status" value="1"/>
</dbReference>
<reference evidence="10" key="2">
    <citation type="submission" date="2025-09" db="UniProtKB">
        <authorList>
            <consortium name="Ensembl"/>
        </authorList>
    </citation>
    <scope>IDENTIFICATION</scope>
</reference>
<dbReference type="Gene3D" id="3.30.1520.10">
    <property type="entry name" value="Phox-like domain"/>
    <property type="match status" value="1"/>
</dbReference>
<keyword evidence="7" id="KW-0472">Membrane</keyword>
<evidence type="ECO:0000256" key="7">
    <source>
        <dbReference type="ARBA" id="ARBA00023136"/>
    </source>
</evidence>
<dbReference type="GO" id="GO:0031901">
    <property type="term" value="C:early endosome membrane"/>
    <property type="evidence" value="ECO:0007669"/>
    <property type="project" value="UniProtKB-SubCell"/>
</dbReference>
<dbReference type="Bgee" id="ENSCATG00000031155">
    <property type="expression patterns" value="Expressed in spleen and 6 other cell types or tissues"/>
</dbReference>
<gene>
    <name evidence="10" type="primary">SNX20</name>
</gene>
<dbReference type="GeneTree" id="ENSGT00530000063759"/>
<proteinExistence type="inferred from homology"/>
<evidence type="ECO:0000259" key="9">
    <source>
        <dbReference type="PROSITE" id="PS50195"/>
    </source>
</evidence>
<dbReference type="InterPro" id="IPR001683">
    <property type="entry name" value="PX_dom"/>
</dbReference>
<dbReference type="PROSITE" id="PS50195">
    <property type="entry name" value="PX"/>
    <property type="match status" value="1"/>
</dbReference>
<keyword evidence="6" id="KW-0446">Lipid-binding</keyword>
<feature type="compositionally biased region" description="Polar residues" evidence="8">
    <location>
        <begin position="17"/>
        <end position="26"/>
    </location>
</feature>
<dbReference type="PANTHER" id="PTHR20939:SF1">
    <property type="entry name" value="SORTING NEXIN-20"/>
    <property type="match status" value="1"/>
</dbReference>
<reference evidence="10" key="1">
    <citation type="submission" date="2025-08" db="UniProtKB">
        <authorList>
            <consortium name="Ensembl"/>
        </authorList>
    </citation>
    <scope>IDENTIFICATION</scope>
</reference>
<keyword evidence="5" id="KW-0653">Protein transport</keyword>